<dbReference type="Proteomes" id="UP000006729">
    <property type="component" value="Chromosome 4"/>
</dbReference>
<accession>A0ACC0T3M7</accession>
<evidence type="ECO:0000313" key="2">
    <source>
        <dbReference type="Proteomes" id="UP000006729"/>
    </source>
</evidence>
<reference evidence="1 2" key="1">
    <citation type="journal article" date="2006" name="Science">
        <title>The genome of black cottonwood, Populus trichocarpa (Torr. &amp; Gray).</title>
        <authorList>
            <person name="Tuskan G.A."/>
            <person name="Difazio S."/>
            <person name="Jansson S."/>
            <person name="Bohlmann J."/>
            <person name="Grigoriev I."/>
            <person name="Hellsten U."/>
            <person name="Putnam N."/>
            <person name="Ralph S."/>
            <person name="Rombauts S."/>
            <person name="Salamov A."/>
            <person name="Schein J."/>
            <person name="Sterck L."/>
            <person name="Aerts A."/>
            <person name="Bhalerao R.R."/>
            <person name="Bhalerao R.P."/>
            <person name="Blaudez D."/>
            <person name="Boerjan W."/>
            <person name="Brun A."/>
            <person name="Brunner A."/>
            <person name="Busov V."/>
            <person name="Campbell M."/>
            <person name="Carlson J."/>
            <person name="Chalot M."/>
            <person name="Chapman J."/>
            <person name="Chen G.L."/>
            <person name="Cooper D."/>
            <person name="Coutinho P.M."/>
            <person name="Couturier J."/>
            <person name="Covert S."/>
            <person name="Cronk Q."/>
            <person name="Cunningham R."/>
            <person name="Davis J."/>
            <person name="Degroeve S."/>
            <person name="Dejardin A."/>
            <person name="Depamphilis C."/>
            <person name="Detter J."/>
            <person name="Dirks B."/>
            <person name="Dubchak I."/>
            <person name="Duplessis S."/>
            <person name="Ehlting J."/>
            <person name="Ellis B."/>
            <person name="Gendler K."/>
            <person name="Goodstein D."/>
            <person name="Gribskov M."/>
            <person name="Grimwood J."/>
            <person name="Groover A."/>
            <person name="Gunter L."/>
            <person name="Hamberger B."/>
            <person name="Heinze B."/>
            <person name="Helariutta Y."/>
            <person name="Henrissat B."/>
            <person name="Holligan D."/>
            <person name="Holt R."/>
            <person name="Huang W."/>
            <person name="Islam-Faridi N."/>
            <person name="Jones S."/>
            <person name="Jones-Rhoades M."/>
            <person name="Jorgensen R."/>
            <person name="Joshi C."/>
            <person name="Kangasjarvi J."/>
            <person name="Karlsson J."/>
            <person name="Kelleher C."/>
            <person name="Kirkpatrick R."/>
            <person name="Kirst M."/>
            <person name="Kohler A."/>
            <person name="Kalluri U."/>
            <person name="Larimer F."/>
            <person name="Leebens-Mack J."/>
            <person name="Leple J.C."/>
            <person name="Locascio P."/>
            <person name="Lou Y."/>
            <person name="Lucas S."/>
            <person name="Martin F."/>
            <person name="Montanini B."/>
            <person name="Napoli C."/>
            <person name="Nelson D.R."/>
            <person name="Nelson C."/>
            <person name="Nieminen K."/>
            <person name="Nilsson O."/>
            <person name="Pereda V."/>
            <person name="Peter G."/>
            <person name="Philippe R."/>
            <person name="Pilate G."/>
            <person name="Poliakov A."/>
            <person name="Razumovskaya J."/>
            <person name="Richardson P."/>
            <person name="Rinaldi C."/>
            <person name="Ritland K."/>
            <person name="Rouze P."/>
            <person name="Ryaboy D."/>
            <person name="Schmutz J."/>
            <person name="Schrader J."/>
            <person name="Segerman B."/>
            <person name="Shin H."/>
            <person name="Siddiqui A."/>
            <person name="Sterky F."/>
            <person name="Terry A."/>
            <person name="Tsai C.J."/>
            <person name="Uberbacher E."/>
            <person name="Unneberg P."/>
            <person name="Vahala J."/>
            <person name="Wall K."/>
            <person name="Wessler S."/>
            <person name="Yang G."/>
            <person name="Yin T."/>
            <person name="Douglas C."/>
            <person name="Marra M."/>
            <person name="Sandberg G."/>
            <person name="Van de Peer Y."/>
            <person name="Rokhsar D."/>
        </authorList>
    </citation>
    <scope>NUCLEOTIDE SEQUENCE [LARGE SCALE GENOMIC DNA]</scope>
    <source>
        <strain evidence="2">cv. Nisqually</strain>
    </source>
</reference>
<name>A0ACC0T3M7_POPTR</name>
<comment type="caution">
    <text evidence="1">The sequence shown here is derived from an EMBL/GenBank/DDBJ whole genome shotgun (WGS) entry which is preliminary data.</text>
</comment>
<keyword evidence="2" id="KW-1185">Reference proteome</keyword>
<proteinExistence type="predicted"/>
<protein>
    <submittedName>
        <fullName evidence="1">Uncharacterized protein</fullName>
    </submittedName>
</protein>
<sequence length="646" mass="71663">MNHNFFLTSFSSIISLFVVSLFLLEKKASCTDPQFLACNPESCGDGQNINFPFYIQNKQEPSCGYPGFSLSCNNKGKPVLKLSNNEYIIHEIYYQNQSLRVSNAAFFGKSTPCIPQIQNMSLADDRFRLPSNRASLFLLYNCNSTLLANDSKLLNYKVDCFGENGTVSTLAMLDDDPLLGPASDKCETGAVAPVDVYRGENVGSERMLLLERGFVLNWIASNCSICEESGGKCGFDNATYHFKCFCPDRPHSRACTSGNGNMGRKLIIAASAAGVGVLIITICCVIIRKFSPVNFLSSLRKTRGSRSIEVFLRNYGTLAPKRYSYSELKKMTKTFKEKLGQGGYGSVFKGNLPDGRLVAVKVLKKAKSNGEEFVNEVSSISQTSHVNIVTLLGFCFAGSKRALIYEFMSNGSLDKHIYEENLSKADRQLGWETLYQIAVGIARGLEYLHRRCNTRILHFDIKPNNILLDENFCPKISDFGLAKICPRKESIVSMTGARGTIGYIAPEVFCRNFGEVSHKSDVYSYEMLVLEMIGGRKNFCVGAGNTSEIYFPYLIYKRLELGEELGLRGTGNKVEEQIARKMISASLWCIQTDPSNRPPMSRVVEMLQGSLESLPIPPRPILSSPPRSPRGSISDFSSTAIIIHDL</sequence>
<dbReference type="EMBL" id="CM009293">
    <property type="protein sequence ID" value="KAI9396095.1"/>
    <property type="molecule type" value="Genomic_DNA"/>
</dbReference>
<gene>
    <name evidence="1" type="ORF">POPTR_004G076100v4</name>
</gene>
<organism evidence="1 2">
    <name type="scientific">Populus trichocarpa</name>
    <name type="common">Western balsam poplar</name>
    <name type="synonym">Populus balsamifera subsp. trichocarpa</name>
    <dbReference type="NCBI Taxonomy" id="3694"/>
    <lineage>
        <taxon>Eukaryota</taxon>
        <taxon>Viridiplantae</taxon>
        <taxon>Streptophyta</taxon>
        <taxon>Embryophyta</taxon>
        <taxon>Tracheophyta</taxon>
        <taxon>Spermatophyta</taxon>
        <taxon>Magnoliopsida</taxon>
        <taxon>eudicotyledons</taxon>
        <taxon>Gunneridae</taxon>
        <taxon>Pentapetalae</taxon>
        <taxon>rosids</taxon>
        <taxon>fabids</taxon>
        <taxon>Malpighiales</taxon>
        <taxon>Salicaceae</taxon>
        <taxon>Saliceae</taxon>
        <taxon>Populus</taxon>
    </lineage>
</organism>
<evidence type="ECO:0000313" key="1">
    <source>
        <dbReference type="EMBL" id="KAI9396095.1"/>
    </source>
</evidence>